<accession>A0ABT8F2Z2</accession>
<dbReference type="CDD" id="cd00464">
    <property type="entry name" value="SK"/>
    <property type="match status" value="1"/>
</dbReference>
<evidence type="ECO:0000256" key="3">
    <source>
        <dbReference type="ARBA" id="ARBA00022741"/>
    </source>
</evidence>
<evidence type="ECO:0000256" key="4">
    <source>
        <dbReference type="ARBA" id="ARBA00022777"/>
    </source>
</evidence>
<comment type="cofactor">
    <cofactor evidence="7">
        <name>Mg(2+)</name>
        <dbReference type="ChEBI" id="CHEBI:18420"/>
    </cofactor>
    <text evidence="7">Binds 1 Mg(2+) ion per subunit.</text>
</comment>
<keyword evidence="4 7" id="KW-0418">Kinase</keyword>
<dbReference type="Proteomes" id="UP001168552">
    <property type="component" value="Unassembled WGS sequence"/>
</dbReference>
<feature type="binding site" evidence="7">
    <location>
        <position position="137"/>
    </location>
    <ligand>
        <name>substrate</name>
    </ligand>
</feature>
<comment type="subcellular location">
    <subcellularLocation>
        <location evidence="7">Cytoplasm</location>
    </subcellularLocation>
</comment>
<dbReference type="PANTHER" id="PTHR21087">
    <property type="entry name" value="SHIKIMATE KINASE"/>
    <property type="match status" value="1"/>
</dbReference>
<comment type="subunit">
    <text evidence="7">Monomer.</text>
</comment>
<dbReference type="HAMAP" id="MF_00109">
    <property type="entry name" value="Shikimate_kinase"/>
    <property type="match status" value="1"/>
</dbReference>
<keyword evidence="3 7" id="KW-0547">Nucleotide-binding</keyword>
<dbReference type="EC" id="2.7.1.71" evidence="7"/>
<evidence type="ECO:0000256" key="7">
    <source>
        <dbReference type="HAMAP-Rule" id="MF_00109"/>
    </source>
</evidence>
<feature type="binding site" evidence="7">
    <location>
        <position position="80"/>
    </location>
    <ligand>
        <name>substrate</name>
    </ligand>
</feature>
<keyword evidence="2 7" id="KW-0808">Transferase</keyword>
<dbReference type="InterPro" id="IPR027417">
    <property type="entry name" value="P-loop_NTPase"/>
</dbReference>
<keyword evidence="1 7" id="KW-0028">Amino-acid biosynthesis</keyword>
<evidence type="ECO:0000313" key="9">
    <source>
        <dbReference type="Proteomes" id="UP001168552"/>
    </source>
</evidence>
<evidence type="ECO:0000256" key="6">
    <source>
        <dbReference type="ARBA" id="ARBA00023141"/>
    </source>
</evidence>
<comment type="caution">
    <text evidence="8">The sequence shown here is derived from an EMBL/GenBank/DDBJ whole genome shotgun (WGS) entry which is preliminary data.</text>
</comment>
<evidence type="ECO:0000256" key="1">
    <source>
        <dbReference type="ARBA" id="ARBA00022605"/>
    </source>
</evidence>
<dbReference type="InterPro" id="IPR000623">
    <property type="entry name" value="Shikimate_kinase/TSH1"/>
</dbReference>
<dbReference type="Gene3D" id="3.40.50.300">
    <property type="entry name" value="P-loop containing nucleotide triphosphate hydrolases"/>
    <property type="match status" value="1"/>
</dbReference>
<comment type="pathway">
    <text evidence="7">Metabolic intermediate biosynthesis; chorismate biosynthesis; chorismate from D-erythrose 4-phosphate and phosphoenolpyruvate: step 5/7.</text>
</comment>
<keyword evidence="7" id="KW-0460">Magnesium</keyword>
<sequence length="171" mass="19403">MIFFLIGMPGSGKSTLGPPLADWLGYNFVDLDTYIVRKEGQSIAEIFEQQGEDFFRQVEAQALREVAKPSDGKMVIACGGGTPCFHDSMQWMLNQGVVIYLEEEKEELLKRIMLQDSKRPLLRDNPLKKIGDLLQMRSPIYEQATLICKKPTLEKLQQAIDSYLESKAKSK</sequence>
<evidence type="ECO:0000313" key="8">
    <source>
        <dbReference type="EMBL" id="MDN4164673.1"/>
    </source>
</evidence>
<dbReference type="PANTHER" id="PTHR21087:SF16">
    <property type="entry name" value="SHIKIMATE KINASE 1, CHLOROPLASTIC"/>
    <property type="match status" value="1"/>
</dbReference>
<comment type="catalytic activity">
    <reaction evidence="7">
        <text>shikimate + ATP = 3-phosphoshikimate + ADP + H(+)</text>
        <dbReference type="Rhea" id="RHEA:13121"/>
        <dbReference type="ChEBI" id="CHEBI:15378"/>
        <dbReference type="ChEBI" id="CHEBI:30616"/>
        <dbReference type="ChEBI" id="CHEBI:36208"/>
        <dbReference type="ChEBI" id="CHEBI:145989"/>
        <dbReference type="ChEBI" id="CHEBI:456216"/>
        <dbReference type="EC" id="2.7.1.71"/>
    </reaction>
</comment>
<feature type="binding site" evidence="7">
    <location>
        <position position="14"/>
    </location>
    <ligand>
        <name>Mg(2+)</name>
        <dbReference type="ChEBI" id="CHEBI:18420"/>
    </ligand>
</feature>
<dbReference type="PRINTS" id="PR01100">
    <property type="entry name" value="SHIKIMTKNASE"/>
</dbReference>
<gene>
    <name evidence="7" type="primary">aroK</name>
    <name evidence="8" type="ORF">QWY31_04120</name>
</gene>
<evidence type="ECO:0000256" key="2">
    <source>
        <dbReference type="ARBA" id="ARBA00022679"/>
    </source>
</evidence>
<comment type="caution">
    <text evidence="7">Lacks conserved residue(s) required for the propagation of feature annotation.</text>
</comment>
<keyword evidence="7" id="KW-0479">Metal-binding</keyword>
<organism evidence="8 9">
    <name type="scientific">Shiella aurantiaca</name>
    <dbReference type="NCBI Taxonomy" id="3058365"/>
    <lineage>
        <taxon>Bacteria</taxon>
        <taxon>Pseudomonadati</taxon>
        <taxon>Bacteroidota</taxon>
        <taxon>Cytophagia</taxon>
        <taxon>Cytophagales</taxon>
        <taxon>Shiellaceae</taxon>
        <taxon>Shiella</taxon>
    </lineage>
</organism>
<proteinExistence type="inferred from homology"/>
<dbReference type="GO" id="GO:0004765">
    <property type="term" value="F:shikimate kinase activity"/>
    <property type="evidence" value="ECO:0007669"/>
    <property type="project" value="UniProtKB-EC"/>
</dbReference>
<dbReference type="EMBL" id="JAUHJS010000002">
    <property type="protein sequence ID" value="MDN4164673.1"/>
    <property type="molecule type" value="Genomic_DNA"/>
</dbReference>
<keyword evidence="5 7" id="KW-0067">ATP-binding</keyword>
<feature type="binding site" evidence="7">
    <location>
        <position position="32"/>
    </location>
    <ligand>
        <name>substrate</name>
    </ligand>
</feature>
<reference evidence="8" key="1">
    <citation type="submission" date="2023-06" db="EMBL/GenBank/DDBJ databases">
        <title>Cytophagales bacterium Strain LB-30, isolated from soil.</title>
        <authorList>
            <person name="Liu B."/>
        </authorList>
    </citation>
    <scope>NUCLEOTIDE SEQUENCE</scope>
    <source>
        <strain evidence="8">LB-30</strain>
    </source>
</reference>
<feature type="binding site" evidence="7">
    <location>
        <position position="119"/>
    </location>
    <ligand>
        <name>ATP</name>
        <dbReference type="ChEBI" id="CHEBI:30616"/>
    </ligand>
</feature>
<feature type="binding site" evidence="7">
    <location>
        <begin position="10"/>
        <end position="15"/>
    </location>
    <ligand>
        <name>ATP</name>
        <dbReference type="ChEBI" id="CHEBI:30616"/>
    </ligand>
</feature>
<evidence type="ECO:0000256" key="5">
    <source>
        <dbReference type="ARBA" id="ARBA00022840"/>
    </source>
</evidence>
<dbReference type="InterPro" id="IPR031322">
    <property type="entry name" value="Shikimate/glucono_kinase"/>
</dbReference>
<keyword evidence="9" id="KW-1185">Reference proteome</keyword>
<dbReference type="SUPFAM" id="SSF52540">
    <property type="entry name" value="P-loop containing nucleoside triphosphate hydrolases"/>
    <property type="match status" value="1"/>
</dbReference>
<keyword evidence="7" id="KW-0963">Cytoplasm</keyword>
<feature type="binding site" evidence="7">
    <location>
        <position position="56"/>
    </location>
    <ligand>
        <name>substrate</name>
    </ligand>
</feature>
<keyword evidence="6 7" id="KW-0057">Aromatic amino acid biosynthesis</keyword>
<protein>
    <recommendedName>
        <fullName evidence="7">Shikimate kinase</fullName>
        <shortName evidence="7">SK</shortName>
        <ecNumber evidence="7">2.7.1.71</ecNumber>
    </recommendedName>
</protein>
<dbReference type="Pfam" id="PF01202">
    <property type="entry name" value="SKI"/>
    <property type="match status" value="1"/>
</dbReference>
<name>A0ABT8F2Z2_9BACT</name>
<comment type="function">
    <text evidence="7">Catalyzes the specific phosphorylation of the 3-hydroxyl group of shikimic acid using ATP as a cosubstrate.</text>
</comment>
<comment type="similarity">
    <text evidence="7">Belongs to the shikimate kinase family.</text>
</comment>